<reference evidence="2 3" key="1">
    <citation type="submission" date="2017-02" db="EMBL/GenBank/DDBJ databases">
        <title>Draft genome of Saccharomonospora sp. 154.</title>
        <authorList>
            <person name="Alonso-Carmona G.S."/>
            <person name="De La Haba R."/>
            <person name="Vera-Gargallo B."/>
            <person name="Sandoval-Trujillo A.H."/>
            <person name="Ramirez-Duran N."/>
            <person name="Ventosa A."/>
        </authorList>
    </citation>
    <scope>NUCLEOTIDE SEQUENCE [LARGE SCALE GENOMIC DNA]</scope>
    <source>
        <strain evidence="2 3">LRS4.154</strain>
    </source>
</reference>
<proteinExistence type="predicted"/>
<dbReference type="RefSeq" id="WP_081194171.1">
    <property type="nucleotide sequence ID" value="NZ_MWIH01000008.1"/>
</dbReference>
<dbReference type="AlphaFoldDB" id="A0A1V8ZY97"/>
<feature type="transmembrane region" description="Helical" evidence="1">
    <location>
        <begin position="33"/>
        <end position="55"/>
    </location>
</feature>
<sequence>MTRGSVVWIVVSAMVGVAVIVVTRLLLDEGPWAALGQWVGGLGALFAAGVALWVAHQETRHRQDTEFEAAYAAAHFVTSGWRADGFEGIPFVKNSGTRPVTHLRITALHPPESSLDPIVVDLSAPPVLLPQIEWAAPNWQVRNSARDAELSLRGDIEPYAIEIEFQDLAGNTWRRVGASPPTCKSRMKS</sequence>
<keyword evidence="3" id="KW-1185">Reference proteome</keyword>
<evidence type="ECO:0000313" key="2">
    <source>
        <dbReference type="EMBL" id="OQO89917.1"/>
    </source>
</evidence>
<name>A0A1V8ZY97_SACPI</name>
<dbReference type="STRING" id="1962155.B1813_18935"/>
<comment type="caution">
    <text evidence="2">The sequence shown here is derived from an EMBL/GenBank/DDBJ whole genome shotgun (WGS) entry which is preliminary data.</text>
</comment>
<keyword evidence="1" id="KW-1133">Transmembrane helix</keyword>
<evidence type="ECO:0000313" key="3">
    <source>
        <dbReference type="Proteomes" id="UP000192591"/>
    </source>
</evidence>
<feature type="transmembrane region" description="Helical" evidence="1">
    <location>
        <begin position="7"/>
        <end position="27"/>
    </location>
</feature>
<protein>
    <submittedName>
        <fullName evidence="2">Uncharacterized protein</fullName>
    </submittedName>
</protein>
<organism evidence="2 3">
    <name type="scientific">Saccharomonospora piscinae</name>
    <dbReference type="NCBI Taxonomy" id="687388"/>
    <lineage>
        <taxon>Bacteria</taxon>
        <taxon>Bacillati</taxon>
        <taxon>Actinomycetota</taxon>
        <taxon>Actinomycetes</taxon>
        <taxon>Pseudonocardiales</taxon>
        <taxon>Pseudonocardiaceae</taxon>
        <taxon>Saccharomonospora</taxon>
    </lineage>
</organism>
<dbReference type="Proteomes" id="UP000192591">
    <property type="component" value="Unassembled WGS sequence"/>
</dbReference>
<accession>A0A1V8ZY97</accession>
<evidence type="ECO:0000256" key="1">
    <source>
        <dbReference type="SAM" id="Phobius"/>
    </source>
</evidence>
<keyword evidence="1" id="KW-0472">Membrane</keyword>
<dbReference type="EMBL" id="MWIH01000008">
    <property type="protein sequence ID" value="OQO89917.1"/>
    <property type="molecule type" value="Genomic_DNA"/>
</dbReference>
<gene>
    <name evidence="2" type="ORF">B1813_18935</name>
</gene>
<keyword evidence="1" id="KW-0812">Transmembrane</keyword>